<evidence type="ECO:0000256" key="3">
    <source>
        <dbReference type="ARBA" id="ARBA00023163"/>
    </source>
</evidence>
<keyword evidence="3" id="KW-0804">Transcription</keyword>
<dbReference type="SMART" id="SM00354">
    <property type="entry name" value="HTH_LACI"/>
    <property type="match status" value="1"/>
</dbReference>
<dbReference type="SUPFAM" id="SSF53822">
    <property type="entry name" value="Periplasmic binding protein-like I"/>
    <property type="match status" value="1"/>
</dbReference>
<dbReference type="AlphaFoldDB" id="A0A242WFG3"/>
<dbReference type="Pfam" id="PF00356">
    <property type="entry name" value="LacI"/>
    <property type="match status" value="1"/>
</dbReference>
<dbReference type="InterPro" id="IPR046335">
    <property type="entry name" value="LacI/GalR-like_sensor"/>
</dbReference>
<dbReference type="InterPro" id="IPR010982">
    <property type="entry name" value="Lambda_DNA-bd_dom_sf"/>
</dbReference>
<feature type="domain" description="HTH lacI-type" evidence="4">
    <location>
        <begin position="3"/>
        <end position="57"/>
    </location>
</feature>
<reference evidence="5 6" key="1">
    <citation type="submission" date="2016-10" db="EMBL/GenBank/DDBJ databases">
        <title>Comparative genomics of Bacillus thuringiensis reveals a path to pathogens against multiple invertebrate hosts.</title>
        <authorList>
            <person name="Zheng J."/>
            <person name="Gao Q."/>
            <person name="Liu H."/>
            <person name="Peng D."/>
            <person name="Ruan L."/>
            <person name="Sun M."/>
        </authorList>
    </citation>
    <scope>NUCLEOTIDE SEQUENCE [LARGE SCALE GENOMIC DNA]</scope>
    <source>
        <strain evidence="5">BGSC 4AC1</strain>
    </source>
</reference>
<dbReference type="CDD" id="cd06267">
    <property type="entry name" value="PBP1_LacI_sugar_binding-like"/>
    <property type="match status" value="1"/>
</dbReference>
<comment type="caution">
    <text evidence="5">The sequence shown here is derived from an EMBL/GenBank/DDBJ whole genome shotgun (WGS) entry which is preliminary data.</text>
</comment>
<organism evidence="5 6">
    <name type="scientific">Bacillus thuringiensis serovar mexicanensis</name>
    <dbReference type="NCBI Taxonomy" id="180868"/>
    <lineage>
        <taxon>Bacteria</taxon>
        <taxon>Bacillati</taxon>
        <taxon>Bacillota</taxon>
        <taxon>Bacilli</taxon>
        <taxon>Bacillales</taxon>
        <taxon>Bacillaceae</taxon>
        <taxon>Bacillus</taxon>
        <taxon>Bacillus cereus group</taxon>
    </lineage>
</organism>
<name>A0A242WFG3_BACTU</name>
<keyword evidence="1" id="KW-0805">Transcription regulation</keyword>
<dbReference type="PANTHER" id="PTHR30146:SF109">
    <property type="entry name" value="HTH-TYPE TRANSCRIPTIONAL REGULATOR GALS"/>
    <property type="match status" value="1"/>
</dbReference>
<evidence type="ECO:0000259" key="4">
    <source>
        <dbReference type="PROSITE" id="PS50932"/>
    </source>
</evidence>
<dbReference type="Proteomes" id="UP000195152">
    <property type="component" value="Unassembled WGS sequence"/>
</dbReference>
<dbReference type="PANTHER" id="PTHR30146">
    <property type="entry name" value="LACI-RELATED TRANSCRIPTIONAL REPRESSOR"/>
    <property type="match status" value="1"/>
</dbReference>
<dbReference type="GO" id="GO:0003700">
    <property type="term" value="F:DNA-binding transcription factor activity"/>
    <property type="evidence" value="ECO:0007669"/>
    <property type="project" value="TreeGrafter"/>
</dbReference>
<dbReference type="CDD" id="cd01392">
    <property type="entry name" value="HTH_LacI"/>
    <property type="match status" value="1"/>
</dbReference>
<dbReference type="SUPFAM" id="SSF47413">
    <property type="entry name" value="lambda repressor-like DNA-binding domains"/>
    <property type="match status" value="1"/>
</dbReference>
<evidence type="ECO:0000256" key="2">
    <source>
        <dbReference type="ARBA" id="ARBA00023125"/>
    </source>
</evidence>
<dbReference type="Gene3D" id="1.10.260.40">
    <property type="entry name" value="lambda repressor-like DNA-binding domains"/>
    <property type="match status" value="1"/>
</dbReference>
<dbReference type="Gene3D" id="3.40.50.2300">
    <property type="match status" value="2"/>
</dbReference>
<gene>
    <name evidence="5" type="ORF">BK699_00645</name>
</gene>
<keyword evidence="2" id="KW-0238">DNA-binding</keyword>
<dbReference type="Pfam" id="PF13377">
    <property type="entry name" value="Peripla_BP_3"/>
    <property type="match status" value="1"/>
</dbReference>
<dbReference type="InterPro" id="IPR000843">
    <property type="entry name" value="HTH_LacI"/>
</dbReference>
<evidence type="ECO:0000313" key="5">
    <source>
        <dbReference type="EMBL" id="OTW55671.1"/>
    </source>
</evidence>
<dbReference type="PROSITE" id="PS50932">
    <property type="entry name" value="HTH_LACI_2"/>
    <property type="match status" value="1"/>
</dbReference>
<proteinExistence type="predicted"/>
<protein>
    <submittedName>
        <fullName evidence="5">LacI family transcriptional regulator</fullName>
    </submittedName>
</protein>
<evidence type="ECO:0000313" key="6">
    <source>
        <dbReference type="Proteomes" id="UP000195152"/>
    </source>
</evidence>
<dbReference type="RefSeq" id="WP_000301570.1">
    <property type="nucleotide sequence ID" value="NZ_NFCF01000020.1"/>
</dbReference>
<dbReference type="EMBL" id="NFCF01000020">
    <property type="protein sequence ID" value="OTW55671.1"/>
    <property type="molecule type" value="Genomic_DNA"/>
</dbReference>
<evidence type="ECO:0000256" key="1">
    <source>
        <dbReference type="ARBA" id="ARBA00023015"/>
    </source>
</evidence>
<accession>A0A242WFG3</accession>
<sequence length="339" mass="37650">MAVTLKDISKATGFSVTTVSRALNGYFDVSEGTKTKIFQVANELGYSPNILARSLVMKQSKTIGLIVTDLQRESVKDNFMFETLCGVSGYLAKTDYEVVVLNTTTSKQRNKTYKQICAERQLDGVIIQGLKMDDPYLQEVVTSETPCILIDIPVVGEKIGYVTSNQFESAKNAVKYLRRIGHENIAYLNGTAHAYVSKEREKAYKTALKETGIEYREEYIIAGNFVEEDAKQAMIPLLLNYPEITAVLCASDVMALGALQAARELKLKVPEQLSIIGFDNILLSQYVAPKLTTVGQFPYEMGMAATKMLIEIIEGKETSRVVEVKNELILRESVAPIIK</sequence>
<dbReference type="InterPro" id="IPR028082">
    <property type="entry name" value="Peripla_BP_I"/>
</dbReference>
<dbReference type="GO" id="GO:0000976">
    <property type="term" value="F:transcription cis-regulatory region binding"/>
    <property type="evidence" value="ECO:0007669"/>
    <property type="project" value="TreeGrafter"/>
</dbReference>